<feature type="compositionally biased region" description="Pro residues" evidence="1">
    <location>
        <begin position="30"/>
        <end position="55"/>
    </location>
</feature>
<proteinExistence type="predicted"/>
<evidence type="ECO:0000313" key="3">
    <source>
        <dbReference type="Proteomes" id="UP000224854"/>
    </source>
</evidence>
<feature type="region of interest" description="Disordered" evidence="1">
    <location>
        <begin position="1"/>
        <end position="71"/>
    </location>
</feature>
<feature type="compositionally biased region" description="Basic and acidic residues" evidence="1">
    <location>
        <begin position="9"/>
        <end position="23"/>
    </location>
</feature>
<sequence length="184" mass="19792">MVRQYVLQHVEKAEHQQELHRDGTATPDATPRPLPPASATPLSPPPPPPSPPPPPRHGHARHSGHSGGIHAILSRSPSVWDSIVYRTWTANADSTAAVVARASRTALHRQPSCTLSSLPPISPSPTRAPSQAWHPDSTCGLYARRVKPAVATAANGSPLPTMLANLLLKLYMPPEVAQMQHPRH</sequence>
<gene>
    <name evidence="2" type="ORF">CDD82_93</name>
</gene>
<comment type="caution">
    <text evidence="2">The sequence shown here is derived from an EMBL/GenBank/DDBJ whole genome shotgun (WGS) entry which is preliminary data.</text>
</comment>
<name>A0A2C5YMX9_9HYPO</name>
<dbReference type="Proteomes" id="UP000224854">
    <property type="component" value="Unassembled WGS sequence"/>
</dbReference>
<organism evidence="2 3">
    <name type="scientific">Ophiocordyceps australis</name>
    <dbReference type="NCBI Taxonomy" id="1399860"/>
    <lineage>
        <taxon>Eukaryota</taxon>
        <taxon>Fungi</taxon>
        <taxon>Dikarya</taxon>
        <taxon>Ascomycota</taxon>
        <taxon>Pezizomycotina</taxon>
        <taxon>Sordariomycetes</taxon>
        <taxon>Hypocreomycetidae</taxon>
        <taxon>Hypocreales</taxon>
        <taxon>Ophiocordycipitaceae</taxon>
        <taxon>Ophiocordyceps</taxon>
    </lineage>
</organism>
<reference evidence="2 3" key="1">
    <citation type="submission" date="2017-06" db="EMBL/GenBank/DDBJ databases">
        <title>Ant-infecting Ophiocordyceps genomes reveal a high diversity of potential behavioral manipulation genes and a possible major role for enterotoxins.</title>
        <authorList>
            <person name="De Bekker C."/>
            <person name="Evans H.C."/>
            <person name="Brachmann A."/>
            <person name="Hughes D.P."/>
        </authorList>
    </citation>
    <scope>NUCLEOTIDE SEQUENCE [LARGE SCALE GENOMIC DNA]</scope>
    <source>
        <strain evidence="2 3">1348a</strain>
    </source>
</reference>
<evidence type="ECO:0000256" key="1">
    <source>
        <dbReference type="SAM" id="MobiDB-lite"/>
    </source>
</evidence>
<dbReference type="AlphaFoldDB" id="A0A2C5YMX9"/>
<keyword evidence="3" id="KW-1185">Reference proteome</keyword>
<dbReference type="EMBL" id="NJEU01001003">
    <property type="protein sequence ID" value="PHH69076.1"/>
    <property type="molecule type" value="Genomic_DNA"/>
</dbReference>
<accession>A0A2C5YMX9</accession>
<protein>
    <submittedName>
        <fullName evidence="2">Uncharacterized protein</fullName>
    </submittedName>
</protein>
<evidence type="ECO:0000313" key="2">
    <source>
        <dbReference type="EMBL" id="PHH69076.1"/>
    </source>
</evidence>
<feature type="region of interest" description="Disordered" evidence="1">
    <location>
        <begin position="111"/>
        <end position="133"/>
    </location>
</feature>